<protein>
    <submittedName>
        <fullName evidence="3">P-type conjugative transfer ATPase TrbB</fullName>
    </submittedName>
</protein>
<dbReference type="PANTHER" id="PTHR30486:SF6">
    <property type="entry name" value="TYPE IV PILUS RETRACTATION ATPASE PILT"/>
    <property type="match status" value="1"/>
</dbReference>
<dbReference type="InterPro" id="IPR050921">
    <property type="entry name" value="T4SS_GSP_E_ATPase"/>
</dbReference>
<dbReference type="GO" id="GO:0005524">
    <property type="term" value="F:ATP binding"/>
    <property type="evidence" value="ECO:0007669"/>
    <property type="project" value="InterPro"/>
</dbReference>
<dbReference type="NCBIfam" id="TIGR02782">
    <property type="entry name" value="TrbB_P"/>
    <property type="match status" value="1"/>
</dbReference>
<proteinExistence type="inferred from homology"/>
<dbReference type="AlphaFoldDB" id="A0A220VHV7"/>
<gene>
    <name evidence="3" type="primary">trbB</name>
    <name evidence="3" type="ORF">CF386_12415</name>
</gene>
<reference evidence="3 4" key="1">
    <citation type="journal article" date="2016" name="Int. J. Syst. Evol. Microbiol.">
        <title>Paraphotobacterium marinum gen. nov., sp. nov., a member of the family Vibrionaceae, isolated from surface seawater.</title>
        <authorList>
            <person name="Huang Z."/>
            <person name="Dong C."/>
            <person name="Shao Z."/>
        </authorList>
    </citation>
    <scope>NUCLEOTIDE SEQUENCE [LARGE SCALE GENOMIC DNA]</scope>
    <source>
        <strain evidence="3 4">NSCS20N07D</strain>
    </source>
</reference>
<comment type="similarity">
    <text evidence="1">Belongs to the GSP E family.</text>
</comment>
<dbReference type="InterPro" id="IPR001482">
    <property type="entry name" value="T2SS/T4SS_dom"/>
</dbReference>
<evidence type="ECO:0000256" key="1">
    <source>
        <dbReference type="ARBA" id="ARBA00006611"/>
    </source>
</evidence>
<dbReference type="PANTHER" id="PTHR30486">
    <property type="entry name" value="TWITCHING MOTILITY PROTEIN PILT"/>
    <property type="match status" value="1"/>
</dbReference>
<dbReference type="PROSITE" id="PS00662">
    <property type="entry name" value="T2SP_E"/>
    <property type="match status" value="1"/>
</dbReference>
<dbReference type="InterPro" id="IPR014149">
    <property type="entry name" value="Conjug-transfer_TrbB"/>
</dbReference>
<sequence length="312" mass="34815">MAEIIESRFHQMLQTAFGPDMMRYFDDPDVIEIMLNPDGKIFIETLHNGKVLTPIQISSIQSESIIKLVASFKNQISDKNSPIVSSEIPFNGARFQGWLPPIVENPCFSIRKRALKIFSLQDYLNQGILKPDHYHALKKSVLNRKNILVVGGTGSGKTTFSNALLAELQNTQDRILVLEDLPELQVNASDVVNLITSDNVTMRDLVKGSLRMRPDRIIIGEVRDGCALDLLKSWNTGHPGGICTLHANSAQSAPSRLEDLIQEVVANAPINLIVEAIDLIVFIERVPKLGRKIENIYKLEGYSNGKYQLSEI</sequence>
<evidence type="ECO:0000313" key="3">
    <source>
        <dbReference type="EMBL" id="ASK79836.1"/>
    </source>
</evidence>
<dbReference type="SUPFAM" id="SSF52540">
    <property type="entry name" value="P-loop containing nucleoside triphosphate hydrolases"/>
    <property type="match status" value="1"/>
</dbReference>
<dbReference type="InterPro" id="IPR027417">
    <property type="entry name" value="P-loop_NTPase"/>
</dbReference>
<dbReference type="Pfam" id="PF00437">
    <property type="entry name" value="T2SSE"/>
    <property type="match status" value="1"/>
</dbReference>
<dbReference type="Gene3D" id="3.40.50.300">
    <property type="entry name" value="P-loop containing nucleotide triphosphate hydrolases"/>
    <property type="match status" value="1"/>
</dbReference>
<accession>A0A220VHV7</accession>
<dbReference type="CDD" id="cd01130">
    <property type="entry name" value="VirB11-like_ATPase"/>
    <property type="match status" value="1"/>
</dbReference>
<organism evidence="3 4">
    <name type="scientific">Paraphotobacterium marinum</name>
    <dbReference type="NCBI Taxonomy" id="1755811"/>
    <lineage>
        <taxon>Bacteria</taxon>
        <taxon>Pseudomonadati</taxon>
        <taxon>Pseudomonadota</taxon>
        <taxon>Gammaproteobacteria</taxon>
        <taxon>Vibrionales</taxon>
        <taxon>Vibrionaceae</taxon>
        <taxon>Paraphotobacterium</taxon>
    </lineage>
</organism>
<name>A0A220VHV7_9GAMM</name>
<dbReference type="OrthoDB" id="9810761at2"/>
<evidence type="ECO:0000259" key="2">
    <source>
        <dbReference type="PROSITE" id="PS00662"/>
    </source>
</evidence>
<evidence type="ECO:0000313" key="4">
    <source>
        <dbReference type="Proteomes" id="UP000242175"/>
    </source>
</evidence>
<feature type="domain" description="Bacterial type II secretion system protein E" evidence="2">
    <location>
        <begin position="210"/>
        <end position="224"/>
    </location>
</feature>
<dbReference type="GO" id="GO:0016887">
    <property type="term" value="F:ATP hydrolysis activity"/>
    <property type="evidence" value="ECO:0007669"/>
    <property type="project" value="InterPro"/>
</dbReference>
<dbReference type="KEGG" id="pmai:CF386_12415"/>
<dbReference type="GO" id="GO:0005737">
    <property type="term" value="C:cytoplasm"/>
    <property type="evidence" value="ECO:0007669"/>
    <property type="project" value="InterPro"/>
</dbReference>
<dbReference type="Gene3D" id="3.30.450.90">
    <property type="match status" value="1"/>
</dbReference>
<keyword evidence="4" id="KW-1185">Reference proteome</keyword>
<dbReference type="RefSeq" id="WP_089074744.1">
    <property type="nucleotide sequence ID" value="NZ_CBCSAM010000003.1"/>
</dbReference>
<dbReference type="EMBL" id="CP022356">
    <property type="protein sequence ID" value="ASK79836.1"/>
    <property type="molecule type" value="Genomic_DNA"/>
</dbReference>
<dbReference type="Proteomes" id="UP000242175">
    <property type="component" value="Chromosome small"/>
</dbReference>